<gene>
    <name evidence="3" type="ORF">BECKLPF1236A_GA0070988_1010710</name>
</gene>
<protein>
    <submittedName>
        <fullName evidence="3">N-6 DNA Methylase</fullName>
    </submittedName>
</protein>
<proteinExistence type="inferred from homology"/>
<dbReference type="PANTHER" id="PTHR42998:SF1">
    <property type="entry name" value="TYPE I RESTRICTION ENZYME HINDI METHYLASE SUBUNIT"/>
    <property type="match status" value="1"/>
</dbReference>
<feature type="domain" description="DNA methylase adenine-specific" evidence="2">
    <location>
        <begin position="79"/>
        <end position="179"/>
    </location>
</feature>
<accession>A0A450WBS4</accession>
<evidence type="ECO:0000259" key="2">
    <source>
        <dbReference type="Pfam" id="PF02384"/>
    </source>
</evidence>
<dbReference type="Gene3D" id="3.40.50.150">
    <property type="entry name" value="Vaccinia Virus protein VP39"/>
    <property type="match status" value="1"/>
</dbReference>
<sequence length="189" mass="21453">MQNLVAQGGAAKIKCNKHLILKDRENHIFLDPLLCRARDEEGRKKDPEVFREDIRLTPERLRTVVSYLESINLEDTDLDSRGRAFEAFMGSFFRGDFGQYFTPRPIVSFVVDCLPIKNDSLVLDTSCGSGGFLLHALDKVRKQANEYHDKSTAKGAVDHCNYWHNFAEKNLFGIEINQGCSVLVANLIF</sequence>
<reference evidence="3" key="1">
    <citation type="submission" date="2019-02" db="EMBL/GenBank/DDBJ databases">
        <authorList>
            <person name="Gruber-Vodicka R. H."/>
            <person name="Seah K. B. B."/>
        </authorList>
    </citation>
    <scope>NUCLEOTIDE SEQUENCE</scope>
    <source>
        <strain evidence="3">BECK_S312</strain>
    </source>
</reference>
<dbReference type="SUPFAM" id="SSF53335">
    <property type="entry name" value="S-adenosyl-L-methionine-dependent methyltransferases"/>
    <property type="match status" value="1"/>
</dbReference>
<dbReference type="GO" id="GO:0008170">
    <property type="term" value="F:N-methyltransferase activity"/>
    <property type="evidence" value="ECO:0007669"/>
    <property type="project" value="InterPro"/>
</dbReference>
<dbReference type="GO" id="GO:0032259">
    <property type="term" value="P:methylation"/>
    <property type="evidence" value="ECO:0007669"/>
    <property type="project" value="UniProtKB-KW"/>
</dbReference>
<dbReference type="Pfam" id="PF02384">
    <property type="entry name" value="N6_Mtase"/>
    <property type="match status" value="1"/>
</dbReference>
<dbReference type="InterPro" id="IPR003356">
    <property type="entry name" value="DNA_methylase_A-5"/>
</dbReference>
<dbReference type="PRINTS" id="PR00507">
    <property type="entry name" value="N12N6MTFRASE"/>
</dbReference>
<keyword evidence="3" id="KW-0808">Transferase</keyword>
<evidence type="ECO:0000256" key="1">
    <source>
        <dbReference type="ARBA" id="ARBA00006594"/>
    </source>
</evidence>
<dbReference type="InterPro" id="IPR052916">
    <property type="entry name" value="Type-I_RE_MTase_Subunit"/>
</dbReference>
<organism evidence="3">
    <name type="scientific">Candidatus Kentrum sp. LPFa</name>
    <dbReference type="NCBI Taxonomy" id="2126335"/>
    <lineage>
        <taxon>Bacteria</taxon>
        <taxon>Pseudomonadati</taxon>
        <taxon>Pseudomonadota</taxon>
        <taxon>Gammaproteobacteria</taxon>
        <taxon>Candidatus Kentrum</taxon>
    </lineage>
</organism>
<keyword evidence="3" id="KW-0489">Methyltransferase</keyword>
<evidence type="ECO:0000313" key="3">
    <source>
        <dbReference type="EMBL" id="VFK14503.1"/>
    </source>
</evidence>
<dbReference type="EMBL" id="CAADFM010000107">
    <property type="protein sequence ID" value="VFK14503.1"/>
    <property type="molecule type" value="Genomic_DNA"/>
</dbReference>
<comment type="similarity">
    <text evidence="1">Belongs to the N(4)/N(6)-methyltransferase family.</text>
</comment>
<name>A0A450WBS4_9GAMM</name>
<dbReference type="GO" id="GO:0003677">
    <property type="term" value="F:DNA binding"/>
    <property type="evidence" value="ECO:0007669"/>
    <property type="project" value="InterPro"/>
</dbReference>
<dbReference type="AlphaFoldDB" id="A0A450WBS4"/>
<dbReference type="InterPro" id="IPR029063">
    <property type="entry name" value="SAM-dependent_MTases_sf"/>
</dbReference>
<dbReference type="PANTHER" id="PTHR42998">
    <property type="entry name" value="TYPE I RESTRICTION ENZYME HINDVIIP M PROTEIN-RELATED"/>
    <property type="match status" value="1"/>
</dbReference>